<proteinExistence type="predicted"/>
<sequence>MTKKIGDKKVSGVTSTTEAQGVQGTEGIMGISGIRPTSGVRGVGAASSIGRRRATRVMTAAEREQLFNLISEEADKLESEGLIPKRQKETVTKAVRMAVDSGLIDGDKDK</sequence>
<reference evidence="2 3" key="1">
    <citation type="journal article" date="2020" name="Biotechnol. Biofuels">
        <title>New insights from the biogas microbiome by comprehensive genome-resolved metagenomics of nearly 1600 species originating from multiple anaerobic digesters.</title>
        <authorList>
            <person name="Campanaro S."/>
            <person name="Treu L."/>
            <person name="Rodriguez-R L.M."/>
            <person name="Kovalovszki A."/>
            <person name="Ziels R.M."/>
            <person name="Maus I."/>
            <person name="Zhu X."/>
            <person name="Kougias P.G."/>
            <person name="Basile A."/>
            <person name="Luo G."/>
            <person name="Schluter A."/>
            <person name="Konstantinidis K.T."/>
            <person name="Angelidaki I."/>
        </authorList>
    </citation>
    <scope>NUCLEOTIDE SEQUENCE [LARGE SCALE GENOMIC DNA]</scope>
    <source>
        <strain evidence="2">AS27yjCOA_65</strain>
    </source>
</reference>
<feature type="region of interest" description="Disordered" evidence="1">
    <location>
        <begin position="1"/>
        <end position="52"/>
    </location>
</feature>
<accession>A0A7X9FUL7</accession>
<gene>
    <name evidence="2" type="ORF">GYA55_13535</name>
</gene>
<dbReference type="AlphaFoldDB" id="A0A7X9FUL7"/>
<feature type="compositionally biased region" description="Polar residues" evidence="1">
    <location>
        <begin position="12"/>
        <end position="23"/>
    </location>
</feature>
<evidence type="ECO:0000313" key="2">
    <source>
        <dbReference type="EMBL" id="NMC64181.1"/>
    </source>
</evidence>
<feature type="compositionally biased region" description="Basic and acidic residues" evidence="1">
    <location>
        <begin position="1"/>
        <end position="10"/>
    </location>
</feature>
<protein>
    <submittedName>
        <fullName evidence="2">Uncharacterized protein</fullName>
    </submittedName>
</protein>
<organism evidence="2 3">
    <name type="scientific">SAR324 cluster bacterium</name>
    <dbReference type="NCBI Taxonomy" id="2024889"/>
    <lineage>
        <taxon>Bacteria</taxon>
        <taxon>Deltaproteobacteria</taxon>
        <taxon>SAR324 cluster</taxon>
    </lineage>
</organism>
<evidence type="ECO:0000313" key="3">
    <source>
        <dbReference type="Proteomes" id="UP000524246"/>
    </source>
</evidence>
<comment type="caution">
    <text evidence="2">The sequence shown here is derived from an EMBL/GenBank/DDBJ whole genome shotgun (WGS) entry which is preliminary data.</text>
</comment>
<evidence type="ECO:0000256" key="1">
    <source>
        <dbReference type="SAM" id="MobiDB-lite"/>
    </source>
</evidence>
<dbReference type="Proteomes" id="UP000524246">
    <property type="component" value="Unassembled WGS sequence"/>
</dbReference>
<dbReference type="EMBL" id="JAAZON010000617">
    <property type="protein sequence ID" value="NMC64181.1"/>
    <property type="molecule type" value="Genomic_DNA"/>
</dbReference>
<name>A0A7X9FUL7_9DELT</name>